<keyword evidence="4" id="KW-1185">Reference proteome</keyword>
<dbReference type="AlphaFoldDB" id="A0AAE0FSI5"/>
<feature type="non-terminal residue" evidence="3">
    <location>
        <position position="1"/>
    </location>
</feature>
<sequence length="416" mass="46869">RAEAMQAGEKDALDEQIELSVAQVYRMSDFCPCPRGDARTDSRFYDAIRGGCIPVVFDRLRMSAYENDVEYDKFVVIADWVNDDYDMLKLIEELSAMTLEQKALRRLAMLHATPFLTWSSEDMVPNAFERAFHELACRARIARPFRQHFRFNEPFPDGKSTNSFLRDLEAPFKRIGKLHFTSLAEGSETCDEPEPESATHALTVIFVEDMDSDSAKSTSYLGKLPKYTGTKDEDRPRFVQDFSIVVERVRRHHGANIRQRLRSATGTQMTDEQRNTQPDWQTVCDLIPSLLAGESNQIVASPVYSWWEMLVHACKAVSDEALRQFIKECVSHLRIERVQVRLLGGTATWVGPGGDSDHDQGPRAKNVADKGAAGSGDGSAGKQQPEHAQTKKANKEVNNAERVKKPYSKVPPPAEK</sequence>
<gene>
    <name evidence="3" type="ORF">CYMTET_26102</name>
</gene>
<dbReference type="EMBL" id="LGRX02014077">
    <property type="protein sequence ID" value="KAK3265199.1"/>
    <property type="molecule type" value="Genomic_DNA"/>
</dbReference>
<evidence type="ECO:0000259" key="2">
    <source>
        <dbReference type="Pfam" id="PF03016"/>
    </source>
</evidence>
<evidence type="ECO:0000313" key="3">
    <source>
        <dbReference type="EMBL" id="KAK3265199.1"/>
    </source>
</evidence>
<feature type="domain" description="Exostosin GT47" evidence="2">
    <location>
        <begin position="18"/>
        <end position="78"/>
    </location>
</feature>
<evidence type="ECO:0000313" key="4">
    <source>
        <dbReference type="Proteomes" id="UP001190700"/>
    </source>
</evidence>
<dbReference type="Proteomes" id="UP001190700">
    <property type="component" value="Unassembled WGS sequence"/>
</dbReference>
<name>A0AAE0FSI5_9CHLO</name>
<dbReference type="Pfam" id="PF03016">
    <property type="entry name" value="Exostosin_GT47"/>
    <property type="match status" value="1"/>
</dbReference>
<evidence type="ECO:0000256" key="1">
    <source>
        <dbReference type="SAM" id="MobiDB-lite"/>
    </source>
</evidence>
<reference evidence="3 4" key="1">
    <citation type="journal article" date="2015" name="Genome Biol. Evol.">
        <title>Comparative Genomics of a Bacterivorous Green Alga Reveals Evolutionary Causalities and Consequences of Phago-Mixotrophic Mode of Nutrition.</title>
        <authorList>
            <person name="Burns J.A."/>
            <person name="Paasch A."/>
            <person name="Narechania A."/>
            <person name="Kim E."/>
        </authorList>
    </citation>
    <scope>NUCLEOTIDE SEQUENCE [LARGE SCALE GENOMIC DNA]</scope>
    <source>
        <strain evidence="3 4">PLY_AMNH</strain>
    </source>
</reference>
<proteinExistence type="predicted"/>
<feature type="compositionally biased region" description="Basic and acidic residues" evidence="1">
    <location>
        <begin position="384"/>
        <end position="404"/>
    </location>
</feature>
<protein>
    <recommendedName>
        <fullName evidence="2">Exostosin GT47 domain-containing protein</fullName>
    </recommendedName>
</protein>
<dbReference type="InterPro" id="IPR040911">
    <property type="entry name" value="Exostosin_GT47"/>
</dbReference>
<accession>A0AAE0FSI5</accession>
<comment type="caution">
    <text evidence="3">The sequence shown here is derived from an EMBL/GenBank/DDBJ whole genome shotgun (WGS) entry which is preliminary data.</text>
</comment>
<feature type="region of interest" description="Disordered" evidence="1">
    <location>
        <begin position="346"/>
        <end position="416"/>
    </location>
</feature>
<feature type="compositionally biased region" description="Basic and acidic residues" evidence="1">
    <location>
        <begin position="355"/>
        <end position="368"/>
    </location>
</feature>
<organism evidence="3 4">
    <name type="scientific">Cymbomonas tetramitiformis</name>
    <dbReference type="NCBI Taxonomy" id="36881"/>
    <lineage>
        <taxon>Eukaryota</taxon>
        <taxon>Viridiplantae</taxon>
        <taxon>Chlorophyta</taxon>
        <taxon>Pyramimonadophyceae</taxon>
        <taxon>Pyramimonadales</taxon>
        <taxon>Pyramimonadaceae</taxon>
        <taxon>Cymbomonas</taxon>
    </lineage>
</organism>